<dbReference type="Proteomes" id="UP001199916">
    <property type="component" value="Unassembled WGS sequence"/>
</dbReference>
<evidence type="ECO:0000313" key="2">
    <source>
        <dbReference type="EMBL" id="MCE5171139.1"/>
    </source>
</evidence>
<keyword evidence="3" id="KW-1185">Reference proteome</keyword>
<evidence type="ECO:0000313" key="3">
    <source>
        <dbReference type="Proteomes" id="UP001199916"/>
    </source>
</evidence>
<protein>
    <submittedName>
        <fullName evidence="2">DinB family protein</fullName>
    </submittedName>
</protein>
<sequence length="155" mass="18291">MSQLVDTVFHQLDIAIRSVHHMMDQLTEEDLTKQPIPDKRSIQEMVSHIALICQADWLIMNEATQEQMDEFYRLHTPNTLEEMKKALRGHHEDLVQAFSGFTLEELLETKTSYWGVTYTRYEWLLEVLCHVVHHRGQLYTLLCEHVVTPKVVLFE</sequence>
<name>A0ABS8YJK8_9BACL</name>
<proteinExistence type="predicted"/>
<dbReference type="EMBL" id="JAJNBZ010000015">
    <property type="protein sequence ID" value="MCE5171139.1"/>
    <property type="molecule type" value="Genomic_DNA"/>
</dbReference>
<accession>A0ABS8YJK8</accession>
<dbReference type="SUPFAM" id="SSF109854">
    <property type="entry name" value="DinB/YfiT-like putative metalloenzymes"/>
    <property type="match status" value="1"/>
</dbReference>
<comment type="caution">
    <text evidence="2">The sequence shown here is derived from an EMBL/GenBank/DDBJ whole genome shotgun (WGS) entry which is preliminary data.</text>
</comment>
<reference evidence="2 3" key="1">
    <citation type="submission" date="2021-11" db="EMBL/GenBank/DDBJ databases">
        <title>Draft genome sequence of Paenibacillus profundus YoMME, a new Gram-positive bacteria with exoelectrogenic properties.</title>
        <authorList>
            <person name="Hubenova Y."/>
            <person name="Hubenova E."/>
            <person name="Manasiev Y."/>
            <person name="Peykov S."/>
            <person name="Mitov M."/>
        </authorList>
    </citation>
    <scope>NUCLEOTIDE SEQUENCE [LARGE SCALE GENOMIC DNA]</scope>
    <source>
        <strain evidence="2 3">YoMME</strain>
    </source>
</reference>
<gene>
    <name evidence="2" type="ORF">LQV63_17700</name>
</gene>
<dbReference type="InterPro" id="IPR024775">
    <property type="entry name" value="DinB-like"/>
</dbReference>
<dbReference type="RefSeq" id="WP_019424212.1">
    <property type="nucleotide sequence ID" value="NZ_JAJNBZ010000015.1"/>
</dbReference>
<dbReference type="Gene3D" id="1.20.120.450">
    <property type="entry name" value="dinb family like domain"/>
    <property type="match status" value="1"/>
</dbReference>
<organism evidence="2 3">
    <name type="scientific">Paenibacillus profundus</name>
    <dbReference type="NCBI Taxonomy" id="1173085"/>
    <lineage>
        <taxon>Bacteria</taxon>
        <taxon>Bacillati</taxon>
        <taxon>Bacillota</taxon>
        <taxon>Bacilli</taxon>
        <taxon>Bacillales</taxon>
        <taxon>Paenibacillaceae</taxon>
        <taxon>Paenibacillus</taxon>
    </lineage>
</organism>
<dbReference type="InterPro" id="IPR034660">
    <property type="entry name" value="DinB/YfiT-like"/>
</dbReference>
<feature type="domain" description="DinB-like" evidence="1">
    <location>
        <begin position="11"/>
        <end position="138"/>
    </location>
</feature>
<evidence type="ECO:0000259" key="1">
    <source>
        <dbReference type="Pfam" id="PF12867"/>
    </source>
</evidence>
<dbReference type="Pfam" id="PF12867">
    <property type="entry name" value="DinB_2"/>
    <property type="match status" value="1"/>
</dbReference>